<accession>D8JWC5</accession>
<proteinExistence type="predicted"/>
<keyword evidence="2" id="KW-1185">Reference proteome</keyword>
<dbReference type="EMBL" id="CP002083">
    <property type="protein sequence ID" value="ADJ23038.1"/>
    <property type="molecule type" value="Genomic_DNA"/>
</dbReference>
<evidence type="ECO:0000313" key="2">
    <source>
        <dbReference type="Proteomes" id="UP000002033"/>
    </source>
</evidence>
<protein>
    <submittedName>
        <fullName evidence="1">Phage-like protein</fullName>
    </submittedName>
</protein>
<organism evidence="1 2">
    <name type="scientific">Hyphomicrobium denitrificans (strain ATCC 51888 / DSM 1869 / NCIMB 11706 / TK 0415)</name>
    <dbReference type="NCBI Taxonomy" id="582899"/>
    <lineage>
        <taxon>Bacteria</taxon>
        <taxon>Pseudomonadati</taxon>
        <taxon>Pseudomonadota</taxon>
        <taxon>Alphaproteobacteria</taxon>
        <taxon>Hyphomicrobiales</taxon>
        <taxon>Hyphomicrobiaceae</taxon>
        <taxon>Hyphomicrobium</taxon>
    </lineage>
</organism>
<dbReference type="AlphaFoldDB" id="D8JWC5"/>
<name>D8JWC5_HYPDA</name>
<dbReference type="InterPro" id="IPR024400">
    <property type="entry name" value="DUF2635"/>
</dbReference>
<gene>
    <name evidence="1" type="ordered locus">Hden_1226</name>
</gene>
<evidence type="ECO:0000313" key="1">
    <source>
        <dbReference type="EMBL" id="ADJ23038.1"/>
    </source>
</evidence>
<dbReference type="HOGENOM" id="CLU_2770305_0_0_5"/>
<dbReference type="KEGG" id="hdn:Hden_1226"/>
<reference evidence="2" key="1">
    <citation type="journal article" date="2011" name="J. Bacteriol.">
        <title>Genome sequences of eight morphologically diverse alphaproteobacteria.</title>
        <authorList>
            <consortium name="US DOE Joint Genome Institute"/>
            <person name="Brown P.J."/>
            <person name="Kysela D.T."/>
            <person name="Buechlein A."/>
            <person name="Hemmerich C."/>
            <person name="Brun Y.V."/>
        </authorList>
    </citation>
    <scope>NUCLEOTIDE SEQUENCE [LARGE SCALE GENOMIC DNA]</scope>
    <source>
        <strain evidence="2">ATCC 51888 / DSM 1869 / NCIB 11706 / TK 0415</strain>
    </source>
</reference>
<dbReference type="Proteomes" id="UP000002033">
    <property type="component" value="Chromosome"/>
</dbReference>
<dbReference type="STRING" id="582899.Hden_1226"/>
<sequence>MPSTLFVKPGQHDVVLMPERNMAKLPPEGALVELTPYWRARLRDGDVTEAISPASAEATAAPAARPSKK</sequence>
<dbReference type="Pfam" id="PF10948">
    <property type="entry name" value="DUF2635"/>
    <property type="match status" value="1"/>
</dbReference>
<dbReference type="OrthoDB" id="7362462at2"/>